<evidence type="ECO:0000313" key="2">
    <source>
        <dbReference type="Proteomes" id="UP000249396"/>
    </source>
</evidence>
<comment type="caution">
    <text evidence="1">The sequence shown here is derived from an EMBL/GenBank/DDBJ whole genome shotgun (WGS) entry which is preliminary data.</text>
</comment>
<gene>
    <name evidence="1" type="ORF">DM484_08315</name>
</gene>
<sequence>MSKPENDNDELRPEYDLNSLRVRKIGSGRMAFGPVVRLEPDVAEVFPDASSVNEALRFLMRITKENRPRP</sequence>
<dbReference type="AlphaFoldDB" id="A0A2W4T282"/>
<protein>
    <submittedName>
        <fullName evidence="1">Uncharacterized protein</fullName>
    </submittedName>
</protein>
<dbReference type="Proteomes" id="UP000249396">
    <property type="component" value="Unassembled WGS sequence"/>
</dbReference>
<proteinExistence type="predicted"/>
<organism evidence="1 2">
    <name type="scientific">Candidatus Methylumidiphilus alinenensis</name>
    <dbReference type="NCBI Taxonomy" id="2202197"/>
    <lineage>
        <taxon>Bacteria</taxon>
        <taxon>Pseudomonadati</taxon>
        <taxon>Pseudomonadota</taxon>
        <taxon>Gammaproteobacteria</taxon>
        <taxon>Methylococcales</taxon>
        <taxon>Candidatus Methylumidiphilus</taxon>
    </lineage>
</organism>
<accession>A0A2W4T282</accession>
<name>A0A2W4T282_9GAMM</name>
<evidence type="ECO:0000313" key="1">
    <source>
        <dbReference type="EMBL" id="PZN81540.1"/>
    </source>
</evidence>
<reference evidence="1 2" key="1">
    <citation type="journal article" date="2018" name="Aquat. Microb. Ecol.">
        <title>Gammaproteobacterial methanotrophs dominate.</title>
        <authorList>
            <person name="Rissanen A.J."/>
            <person name="Saarenheimo J."/>
            <person name="Tiirola M."/>
            <person name="Peura S."/>
            <person name="Aalto S.L."/>
            <person name="Karvinen A."/>
            <person name="Nykanen H."/>
        </authorList>
    </citation>
    <scope>NUCLEOTIDE SEQUENCE [LARGE SCALE GENOMIC DNA]</scope>
    <source>
        <strain evidence="1">AMbin10</strain>
    </source>
</reference>
<dbReference type="EMBL" id="QJPH01000268">
    <property type="protein sequence ID" value="PZN81540.1"/>
    <property type="molecule type" value="Genomic_DNA"/>
</dbReference>